<dbReference type="GO" id="GO:0005829">
    <property type="term" value="C:cytosol"/>
    <property type="evidence" value="ECO:0007669"/>
    <property type="project" value="TreeGrafter"/>
</dbReference>
<evidence type="ECO:0000313" key="1">
    <source>
        <dbReference type="EMBL" id="SVB04337.1"/>
    </source>
</evidence>
<dbReference type="GO" id="GO:0003937">
    <property type="term" value="F:IMP cyclohydrolase activity"/>
    <property type="evidence" value="ECO:0007669"/>
    <property type="project" value="InterPro"/>
</dbReference>
<protein>
    <recommendedName>
        <fullName evidence="2">IMP cyclohydrolase</fullName>
    </recommendedName>
</protein>
<reference evidence="1" key="1">
    <citation type="submission" date="2018-05" db="EMBL/GenBank/DDBJ databases">
        <authorList>
            <person name="Lanie J.A."/>
            <person name="Ng W.-L."/>
            <person name="Kazmierczak K.M."/>
            <person name="Andrzejewski T.M."/>
            <person name="Davidsen T.M."/>
            <person name="Wayne K.J."/>
            <person name="Tettelin H."/>
            <person name="Glass J.I."/>
            <person name="Rusch D."/>
            <person name="Podicherti R."/>
            <person name="Tsui H.-C.T."/>
            <person name="Winkler M.E."/>
        </authorList>
    </citation>
    <scope>NUCLEOTIDE SEQUENCE</scope>
</reference>
<dbReference type="InterPro" id="IPR002695">
    <property type="entry name" value="PurH-like"/>
</dbReference>
<dbReference type="InterPro" id="IPR016193">
    <property type="entry name" value="Cytidine_deaminase-like"/>
</dbReference>
<dbReference type="AlphaFoldDB" id="A0A382ATP7"/>
<dbReference type="EMBL" id="UINC01026601">
    <property type="protein sequence ID" value="SVB04337.1"/>
    <property type="molecule type" value="Genomic_DNA"/>
</dbReference>
<dbReference type="PANTHER" id="PTHR11692:SF0">
    <property type="entry name" value="BIFUNCTIONAL PURINE BIOSYNTHESIS PROTEIN ATIC"/>
    <property type="match status" value="1"/>
</dbReference>
<gene>
    <name evidence="1" type="ORF">METZ01_LOCUS157191</name>
</gene>
<dbReference type="GO" id="GO:0006189">
    <property type="term" value="P:'de novo' IMP biosynthetic process"/>
    <property type="evidence" value="ECO:0007669"/>
    <property type="project" value="TreeGrafter"/>
</dbReference>
<evidence type="ECO:0008006" key="2">
    <source>
        <dbReference type="Google" id="ProtNLM"/>
    </source>
</evidence>
<feature type="non-terminal residue" evidence="1">
    <location>
        <position position="1"/>
    </location>
</feature>
<dbReference type="GO" id="GO:0004643">
    <property type="term" value="F:phosphoribosylaminoimidazolecarboxamide formyltransferase activity"/>
    <property type="evidence" value="ECO:0007669"/>
    <property type="project" value="InterPro"/>
</dbReference>
<proteinExistence type="predicted"/>
<organism evidence="1">
    <name type="scientific">marine metagenome</name>
    <dbReference type="NCBI Taxonomy" id="408172"/>
    <lineage>
        <taxon>unclassified sequences</taxon>
        <taxon>metagenomes</taxon>
        <taxon>ecological metagenomes</taxon>
    </lineage>
</organism>
<sequence>KDRALVGMGAGQPNRITSVHLAARAADERTVGTVLASDAFFPFADGIELAAESGVSAVVQPGGSIRDDEVIAAANKAGIAMVFTSVRHFLH</sequence>
<dbReference type="SUPFAM" id="SSF53927">
    <property type="entry name" value="Cytidine deaminase-like"/>
    <property type="match status" value="1"/>
</dbReference>
<dbReference type="Gene3D" id="3.40.140.20">
    <property type="match status" value="1"/>
</dbReference>
<name>A0A382ATP7_9ZZZZ</name>
<dbReference type="InterPro" id="IPR024051">
    <property type="entry name" value="AICAR_Tfase_dup_dom_sf"/>
</dbReference>
<accession>A0A382ATP7</accession>
<dbReference type="PANTHER" id="PTHR11692">
    <property type="entry name" value="BIFUNCTIONAL PURINE BIOSYNTHESIS PROTEIN PURH"/>
    <property type="match status" value="1"/>
</dbReference>